<name>A0A165H6N8_9BASI</name>
<dbReference type="Proteomes" id="UP000076842">
    <property type="component" value="Unassembled WGS sequence"/>
</dbReference>
<dbReference type="Pfam" id="PF09273">
    <property type="entry name" value="Rubis-subs-bind"/>
    <property type="match status" value="1"/>
</dbReference>
<evidence type="ECO:0000256" key="1">
    <source>
        <dbReference type="ARBA" id="ARBA00004123"/>
    </source>
</evidence>
<dbReference type="Gene3D" id="3.90.1420.10">
    <property type="entry name" value="Rubisco LSMT, substrate-binding domain"/>
    <property type="match status" value="1"/>
</dbReference>
<evidence type="ECO:0000256" key="6">
    <source>
        <dbReference type="PIRNR" id="PIRNR011771"/>
    </source>
</evidence>
<evidence type="ECO:0000313" key="10">
    <source>
        <dbReference type="Proteomes" id="UP000076842"/>
    </source>
</evidence>
<dbReference type="SUPFAM" id="SSF82199">
    <property type="entry name" value="SET domain"/>
    <property type="match status" value="1"/>
</dbReference>
<evidence type="ECO:0000256" key="2">
    <source>
        <dbReference type="ARBA" id="ARBA00022603"/>
    </source>
</evidence>
<comment type="function">
    <text evidence="6">S-adenosyl-L-methionine-dependent protein-lysine N-methyltransferase that monomethylates 60S ribosomal protein L42.</text>
</comment>
<dbReference type="InterPro" id="IPR001214">
    <property type="entry name" value="SET_dom"/>
</dbReference>
<dbReference type="AlphaFoldDB" id="A0A165H6N8"/>
<keyword evidence="4 6" id="KW-0949">S-adenosyl-L-methionine</keyword>
<dbReference type="PANTHER" id="PTHR13271">
    <property type="entry name" value="UNCHARACTERIZED PUTATIVE METHYLTRANSFERASE"/>
    <property type="match status" value="1"/>
</dbReference>
<dbReference type="Pfam" id="PF00856">
    <property type="entry name" value="SET"/>
    <property type="match status" value="1"/>
</dbReference>
<dbReference type="STRING" id="1353952.A0A165H6N8"/>
<accession>A0A165H6N8</accession>
<dbReference type="InterPro" id="IPR050600">
    <property type="entry name" value="SETD3_SETD6_MTase"/>
</dbReference>
<feature type="region of interest" description="Disordered" evidence="7">
    <location>
        <begin position="459"/>
        <end position="487"/>
    </location>
</feature>
<dbReference type="PIRSF" id="PIRSF011771">
    <property type="entry name" value="RMS1_SET"/>
    <property type="match status" value="1"/>
</dbReference>
<feature type="domain" description="SET" evidence="8">
    <location>
        <begin position="18"/>
        <end position="293"/>
    </location>
</feature>
<dbReference type="EMBL" id="KV423946">
    <property type="protein sequence ID" value="KZT58927.1"/>
    <property type="molecule type" value="Genomic_DNA"/>
</dbReference>
<keyword evidence="10" id="KW-1185">Reference proteome</keyword>
<comment type="similarity">
    <text evidence="6">Belongs to the class V-like SAM-binding methyltransferase superfamily. Histone-lysine methyltransferase family. SETD6 subfamily.</text>
</comment>
<dbReference type="InterPro" id="IPR044430">
    <property type="entry name" value="SETD6_SET"/>
</dbReference>
<proteinExistence type="inferred from homology"/>
<dbReference type="CDD" id="cd19178">
    <property type="entry name" value="SET_SETD6"/>
    <property type="match status" value="1"/>
</dbReference>
<dbReference type="GO" id="GO:0005634">
    <property type="term" value="C:nucleus"/>
    <property type="evidence" value="ECO:0007669"/>
    <property type="project" value="UniProtKB-SubCell"/>
</dbReference>
<sequence length="487" mass="54481">MADFLHWFASAGGTLDDTAVGISYVPESGRSAVALRDVEEGEKLFAIPRSLLLSTRTSTLPSLLGDEDWKSLGDGWAGLILCMMWEEARGDESKWAGYLRSMPTEFDSLMFWSEEELGWLKGSLVLDKIGKDSAERDYREKVLPIVQKRSDLFPPSLLSSHYTLQNYHIQGSRILSRSFTVSPWPGAAPEHDEDEEAPELIDRSAASGGDVLMGEVNVLGDDSQEDIDLGDLDDDEEDDEREKTEDVAMVPMADMLNARCGCNNARLFYTRDDLQMVATKSIAKGEQIWNTYGDPPNSDLLRRYGYVDALPLEAGVGSPSDVVEINADTVVEAAMVVSYQERVDWWLEEGGDDAFVFDTTCDLPEDMLSLIRLLLLTQEEWEKAQSKGKPPRPKLDEKSYEVAKAALQKRLAMYPLTLAEAMFVSLAELSERRRNALIVTTAEQRILHKTLEKLETLKEARLSKEGDGRKRRGDKEDGQGPAKKARR</sequence>
<protein>
    <recommendedName>
        <fullName evidence="6">Ribosomal lysine N-methyltransferase 4</fullName>
        <ecNumber evidence="6">2.1.1.-</ecNumber>
    </recommendedName>
</protein>
<keyword evidence="2 6" id="KW-0489">Methyltransferase</keyword>
<evidence type="ECO:0000256" key="3">
    <source>
        <dbReference type="ARBA" id="ARBA00022679"/>
    </source>
</evidence>
<gene>
    <name evidence="9" type="ORF">CALCODRAFT_431906</name>
</gene>
<evidence type="ECO:0000259" key="8">
    <source>
        <dbReference type="PROSITE" id="PS50280"/>
    </source>
</evidence>
<dbReference type="Gene3D" id="3.90.1410.10">
    <property type="entry name" value="set domain protein methyltransferase, domain 1"/>
    <property type="match status" value="2"/>
</dbReference>
<comment type="subcellular location">
    <subcellularLocation>
        <location evidence="1 6">Nucleus</location>
    </subcellularLocation>
</comment>
<evidence type="ECO:0000313" key="9">
    <source>
        <dbReference type="EMBL" id="KZT58927.1"/>
    </source>
</evidence>
<dbReference type="OrthoDB" id="341421at2759"/>
<evidence type="ECO:0000256" key="5">
    <source>
        <dbReference type="ARBA" id="ARBA00023242"/>
    </source>
</evidence>
<dbReference type="InParanoid" id="A0A165H6N8"/>
<keyword evidence="5 6" id="KW-0539">Nucleus</keyword>
<dbReference type="GO" id="GO:0032259">
    <property type="term" value="P:methylation"/>
    <property type="evidence" value="ECO:0007669"/>
    <property type="project" value="UniProtKB-KW"/>
</dbReference>
<dbReference type="FunCoup" id="A0A165H6N8">
    <property type="interactions" value="295"/>
</dbReference>
<dbReference type="PROSITE" id="PS50280">
    <property type="entry name" value="SET"/>
    <property type="match status" value="1"/>
</dbReference>
<feature type="region of interest" description="Disordered" evidence="7">
    <location>
        <begin position="223"/>
        <end position="243"/>
    </location>
</feature>
<keyword evidence="3 6" id="KW-0808">Transferase</keyword>
<dbReference type="InterPro" id="IPR011383">
    <property type="entry name" value="N-lys_methylase_SETD6"/>
</dbReference>
<organism evidence="9 10">
    <name type="scientific">Calocera cornea HHB12733</name>
    <dbReference type="NCBI Taxonomy" id="1353952"/>
    <lineage>
        <taxon>Eukaryota</taxon>
        <taxon>Fungi</taxon>
        <taxon>Dikarya</taxon>
        <taxon>Basidiomycota</taxon>
        <taxon>Agaricomycotina</taxon>
        <taxon>Dacrymycetes</taxon>
        <taxon>Dacrymycetales</taxon>
        <taxon>Dacrymycetaceae</taxon>
        <taxon>Calocera</taxon>
    </lineage>
</organism>
<evidence type="ECO:0000256" key="4">
    <source>
        <dbReference type="ARBA" id="ARBA00022691"/>
    </source>
</evidence>
<feature type="compositionally biased region" description="Basic and acidic residues" evidence="7">
    <location>
        <begin position="459"/>
        <end position="478"/>
    </location>
</feature>
<dbReference type="SUPFAM" id="SSF81822">
    <property type="entry name" value="RuBisCo LSMT C-terminal, substrate-binding domain"/>
    <property type="match status" value="1"/>
</dbReference>
<feature type="compositionally biased region" description="Acidic residues" evidence="7">
    <location>
        <begin position="223"/>
        <end position="240"/>
    </location>
</feature>
<dbReference type="PANTHER" id="PTHR13271:SF34">
    <property type="entry name" value="N-LYSINE METHYLTRANSFERASE SETD6"/>
    <property type="match status" value="1"/>
</dbReference>
<evidence type="ECO:0000256" key="7">
    <source>
        <dbReference type="SAM" id="MobiDB-lite"/>
    </source>
</evidence>
<dbReference type="EC" id="2.1.1.-" evidence="6"/>
<dbReference type="GO" id="GO:0016279">
    <property type="term" value="F:protein-lysine N-methyltransferase activity"/>
    <property type="evidence" value="ECO:0007669"/>
    <property type="project" value="UniProtKB-UniRule"/>
</dbReference>
<reference evidence="9 10" key="1">
    <citation type="journal article" date="2016" name="Mol. Biol. Evol.">
        <title>Comparative Genomics of Early-Diverging Mushroom-Forming Fungi Provides Insights into the Origins of Lignocellulose Decay Capabilities.</title>
        <authorList>
            <person name="Nagy L.G."/>
            <person name="Riley R."/>
            <person name="Tritt A."/>
            <person name="Adam C."/>
            <person name="Daum C."/>
            <person name="Floudas D."/>
            <person name="Sun H."/>
            <person name="Yadav J.S."/>
            <person name="Pangilinan J."/>
            <person name="Larsson K.H."/>
            <person name="Matsuura K."/>
            <person name="Barry K."/>
            <person name="Labutti K."/>
            <person name="Kuo R."/>
            <person name="Ohm R.A."/>
            <person name="Bhattacharya S.S."/>
            <person name="Shirouzu T."/>
            <person name="Yoshinaga Y."/>
            <person name="Martin F.M."/>
            <person name="Grigoriev I.V."/>
            <person name="Hibbett D.S."/>
        </authorList>
    </citation>
    <scope>NUCLEOTIDE SEQUENCE [LARGE SCALE GENOMIC DNA]</scope>
    <source>
        <strain evidence="9 10">HHB12733</strain>
    </source>
</reference>
<dbReference type="InterPro" id="IPR036464">
    <property type="entry name" value="Rubisco_LSMT_subst-bd_sf"/>
</dbReference>
<dbReference type="InterPro" id="IPR015353">
    <property type="entry name" value="Rubisco_LSMT_subst-bd"/>
</dbReference>
<dbReference type="InterPro" id="IPR046341">
    <property type="entry name" value="SET_dom_sf"/>
</dbReference>